<evidence type="ECO:0000313" key="2">
    <source>
        <dbReference type="Proteomes" id="UP000031532"/>
    </source>
</evidence>
<evidence type="ECO:0000313" key="1">
    <source>
        <dbReference type="EMBL" id="NHC36057.1"/>
    </source>
</evidence>
<dbReference type="AlphaFoldDB" id="A0A9X5E8M4"/>
<proteinExistence type="predicted"/>
<sequence>MRYTDKEGNTLNLNECMTADSFLMEPDVYTCEPLEMHFNQKGDLKAGKRPKKAVVSKSL</sequence>
<protein>
    <submittedName>
        <fullName evidence="1">Uncharacterized protein</fullName>
    </submittedName>
</protein>
<organism evidence="1 2">
    <name type="scientific">Scytonema millei VB511283</name>
    <dbReference type="NCBI Taxonomy" id="1245923"/>
    <lineage>
        <taxon>Bacteria</taxon>
        <taxon>Bacillati</taxon>
        <taxon>Cyanobacteriota</taxon>
        <taxon>Cyanophyceae</taxon>
        <taxon>Nostocales</taxon>
        <taxon>Scytonemataceae</taxon>
        <taxon>Scytonema</taxon>
    </lineage>
</organism>
<reference evidence="1 2" key="1">
    <citation type="journal article" date="2015" name="Genome Announc.">
        <title>Draft Genome Sequence of the Terrestrial Cyanobacterium Scytonema millei VB511283, Isolated from Eastern India.</title>
        <authorList>
            <person name="Sen D."/>
            <person name="Chandrababunaidu M.M."/>
            <person name="Singh D."/>
            <person name="Sanghi N."/>
            <person name="Ghorai A."/>
            <person name="Mishra G.P."/>
            <person name="Madduluri M."/>
            <person name="Adhikary S.P."/>
            <person name="Tripathy S."/>
        </authorList>
    </citation>
    <scope>NUCLEOTIDE SEQUENCE [LARGE SCALE GENOMIC DNA]</scope>
    <source>
        <strain evidence="1 2">VB511283</strain>
    </source>
</reference>
<dbReference type="EMBL" id="JTJC03000004">
    <property type="protein sequence ID" value="NHC36057.1"/>
    <property type="molecule type" value="Genomic_DNA"/>
</dbReference>
<dbReference type="Proteomes" id="UP000031532">
    <property type="component" value="Unassembled WGS sequence"/>
</dbReference>
<comment type="caution">
    <text evidence="1">The sequence shown here is derived from an EMBL/GenBank/DDBJ whole genome shotgun (WGS) entry which is preliminary data.</text>
</comment>
<dbReference type="OrthoDB" id="462212at2"/>
<keyword evidence="2" id="KW-1185">Reference proteome</keyword>
<dbReference type="RefSeq" id="WP_132867141.1">
    <property type="nucleotide sequence ID" value="NZ_JTJC03000004.1"/>
</dbReference>
<gene>
    <name evidence="1" type="ORF">QH73_0015610</name>
</gene>
<accession>A0A9X5E8M4</accession>
<name>A0A9X5E8M4_9CYAN</name>